<feature type="region of interest" description="Disordered" evidence="2">
    <location>
        <begin position="44"/>
        <end position="147"/>
    </location>
</feature>
<feature type="compositionally biased region" description="Basic and acidic residues" evidence="2">
    <location>
        <begin position="134"/>
        <end position="147"/>
    </location>
</feature>
<dbReference type="EMBL" id="LSRX01002782">
    <property type="protein sequence ID" value="OLP75113.1"/>
    <property type="molecule type" value="Genomic_DNA"/>
</dbReference>
<organism evidence="3 4">
    <name type="scientific">Symbiodinium microadriaticum</name>
    <name type="common">Dinoflagellate</name>
    <name type="synonym">Zooxanthella microadriatica</name>
    <dbReference type="NCBI Taxonomy" id="2951"/>
    <lineage>
        <taxon>Eukaryota</taxon>
        <taxon>Sar</taxon>
        <taxon>Alveolata</taxon>
        <taxon>Dinophyceae</taxon>
        <taxon>Suessiales</taxon>
        <taxon>Symbiodiniaceae</taxon>
        <taxon>Symbiodinium</taxon>
    </lineage>
</organism>
<keyword evidence="4" id="KW-1185">Reference proteome</keyword>
<dbReference type="PANTHER" id="PTHR46551">
    <property type="entry name" value="SAP DOMAIN-CONTAINING RIBONUCLEOPROTEIN"/>
    <property type="match status" value="1"/>
</dbReference>
<feature type="non-terminal residue" evidence="3">
    <location>
        <position position="147"/>
    </location>
</feature>
<accession>A0A1Q9BWN1</accession>
<evidence type="ECO:0000256" key="1">
    <source>
        <dbReference type="ARBA" id="ARBA00022553"/>
    </source>
</evidence>
<protein>
    <submittedName>
        <fullName evidence="3">Uncharacterized protein</fullName>
    </submittedName>
</protein>
<keyword evidence="1" id="KW-0597">Phosphoprotein</keyword>
<dbReference type="InterPro" id="IPR052240">
    <property type="entry name" value="SAP_domain_ribonucleoprotein"/>
</dbReference>
<proteinExistence type="predicted"/>
<gene>
    <name evidence="3" type="ORF">AK812_SmicGene45142</name>
</gene>
<dbReference type="GO" id="GO:0005634">
    <property type="term" value="C:nucleus"/>
    <property type="evidence" value="ECO:0007669"/>
    <property type="project" value="TreeGrafter"/>
</dbReference>
<evidence type="ECO:0000256" key="2">
    <source>
        <dbReference type="SAM" id="MobiDB-lite"/>
    </source>
</evidence>
<dbReference type="Proteomes" id="UP000186817">
    <property type="component" value="Unassembled WGS sequence"/>
</dbReference>
<sequence>VETLLAAGSSTAVKDRAGHTPEDLANLLGFRQLAQLLAAELSEEEKKAVRAKPLGPAELSEEEKKAVRAKRWGLASDTGTSAAPTSTETEEKLAARAKRWGLPETPEKEEESAKLTARAKRWGLSETRAAPTKRLPDSVSEAKNDLE</sequence>
<name>A0A1Q9BWN1_SYMMI</name>
<evidence type="ECO:0000313" key="4">
    <source>
        <dbReference type="Proteomes" id="UP000186817"/>
    </source>
</evidence>
<evidence type="ECO:0000313" key="3">
    <source>
        <dbReference type="EMBL" id="OLP75113.1"/>
    </source>
</evidence>
<feature type="non-terminal residue" evidence="3">
    <location>
        <position position="1"/>
    </location>
</feature>
<comment type="caution">
    <text evidence="3">The sequence shown here is derived from an EMBL/GenBank/DDBJ whole genome shotgun (WGS) entry which is preliminary data.</text>
</comment>
<dbReference type="GO" id="GO:0016973">
    <property type="term" value="P:poly(A)+ mRNA export from nucleus"/>
    <property type="evidence" value="ECO:0007669"/>
    <property type="project" value="TreeGrafter"/>
</dbReference>
<dbReference type="AlphaFoldDB" id="A0A1Q9BWN1"/>
<reference evidence="3 4" key="1">
    <citation type="submission" date="2016-02" db="EMBL/GenBank/DDBJ databases">
        <title>Genome analysis of coral dinoflagellate symbionts highlights evolutionary adaptations to a symbiotic lifestyle.</title>
        <authorList>
            <person name="Aranda M."/>
            <person name="Li Y."/>
            <person name="Liew Y.J."/>
            <person name="Baumgarten S."/>
            <person name="Simakov O."/>
            <person name="Wilson M."/>
            <person name="Piel J."/>
            <person name="Ashoor H."/>
            <person name="Bougouffa S."/>
            <person name="Bajic V.B."/>
            <person name="Ryu T."/>
            <person name="Ravasi T."/>
            <person name="Bayer T."/>
            <person name="Micklem G."/>
            <person name="Kim H."/>
            <person name="Bhak J."/>
            <person name="Lajeunesse T.C."/>
            <person name="Voolstra C.R."/>
        </authorList>
    </citation>
    <scope>NUCLEOTIDE SEQUENCE [LARGE SCALE GENOMIC DNA]</scope>
    <source>
        <strain evidence="3 4">CCMP2467</strain>
    </source>
</reference>
<feature type="compositionally biased region" description="Low complexity" evidence="2">
    <location>
        <begin position="78"/>
        <end position="87"/>
    </location>
</feature>
<dbReference type="PANTHER" id="PTHR46551:SF1">
    <property type="entry name" value="SAP DOMAIN-CONTAINING RIBONUCLEOPROTEIN"/>
    <property type="match status" value="1"/>
</dbReference>